<name>A0A7M7K8F6_VARDE</name>
<dbReference type="InParanoid" id="A0A7M7K8F6"/>
<feature type="compositionally biased region" description="Polar residues" evidence="2">
    <location>
        <begin position="389"/>
        <end position="399"/>
    </location>
</feature>
<dbReference type="GeneID" id="111251138"/>
<feature type="region of interest" description="Disordered" evidence="2">
    <location>
        <begin position="1"/>
        <end position="50"/>
    </location>
</feature>
<feature type="compositionally biased region" description="Acidic residues" evidence="2">
    <location>
        <begin position="448"/>
        <end position="476"/>
    </location>
</feature>
<dbReference type="Gene3D" id="1.20.58.2170">
    <property type="match status" value="1"/>
</dbReference>
<feature type="compositionally biased region" description="Polar residues" evidence="2">
    <location>
        <begin position="1"/>
        <end position="20"/>
    </location>
</feature>
<dbReference type="GO" id="GO:0042393">
    <property type="term" value="F:histone binding"/>
    <property type="evidence" value="ECO:0007669"/>
    <property type="project" value="InterPro"/>
</dbReference>
<dbReference type="EnsemblMetazoa" id="XM_022807451">
    <property type="protein sequence ID" value="XP_022663186"/>
    <property type="gene ID" value="LOC111251138"/>
</dbReference>
<dbReference type="KEGG" id="vde:111251138"/>
<dbReference type="RefSeq" id="XP_022663185.1">
    <property type="nucleotide sequence ID" value="XM_022807450.1"/>
</dbReference>
<dbReference type="EnsemblMetazoa" id="XM_022807450">
    <property type="protein sequence ID" value="XP_022663185"/>
    <property type="gene ID" value="LOC111251138"/>
</dbReference>
<dbReference type="OrthoDB" id="6437935at2759"/>
<protein>
    <recommendedName>
        <fullName evidence="3">Daxx histone-binding domain-containing protein</fullName>
    </recommendedName>
</protein>
<feature type="compositionally biased region" description="Low complexity" evidence="2">
    <location>
        <begin position="586"/>
        <end position="597"/>
    </location>
</feature>
<keyword evidence="5" id="KW-1185">Reference proteome</keyword>
<sequence>MSSSEILAIGSTSASQTDSHTAFKDPGSGVSSADDNRKAEVVANEARRHSKVDHLSQARELLENLCKKHVDLTDYSNSAGPSSGGLKSSTDLTKLRDQIWELFSAEKTDIDYLESAAFRNKIRLVEQGCVKHPKKKKFHFKELVDSMVVNPPKSEEQRKLIQINRNRKVAKSSEKLVEKLSEKLTEIIAKINNVEQENGFEEDEEDADVEMECNYVYLDRLKRRAIILYNKIQELECNPTTTMRESQRPITVRCSTCPEVNRAAGKMATRCIRRELTPDFTDVLAIVRRVNEKANLGMSDDRQRSVAQEVFKEIVEEIKRRRIIETRLNMESLEIEFGQQDESDPAENDPELNARLRASEVEGRERIAAVINEFADRQASGADGRNDLPPSSDSVTARSKTPKVAGSDSPKWYYGSGEPNAGRKSLSKGAAKPSSSLQSFDRARQDESEHDEAEENDDLSSEVDESYLNSDEESEDDRDRTGIENFGGAKIAQDEIIVDSDHDKGKEDERELGQMALEDVGHKDDSPTTSNRSGISPAATGCQKEDIEARSASKRSQSGEEKYSNGSARTVSEASKADSKTDERNSSTNSSGASSRADGNRKREKDVNSMKENDSNEGLPQVRELSEVDLKTGSVIETKGPSAAGNEDDVSTGIIFVESVDDDSNPCLKSNGHHSCRIKNDRAAPKSKKRSSQNVFDDDKPPSKKTAVIELSDDSQDEIKGDKPETVVSGNNAASYNISIGRLRALGTNVMPVGELISHNPPEVIEIDDSD</sequence>
<evidence type="ECO:0000313" key="4">
    <source>
        <dbReference type="EnsemblMetazoa" id="XP_022663186"/>
    </source>
</evidence>
<organism evidence="4 5">
    <name type="scientific">Varroa destructor</name>
    <name type="common">Honeybee mite</name>
    <dbReference type="NCBI Taxonomy" id="109461"/>
    <lineage>
        <taxon>Eukaryota</taxon>
        <taxon>Metazoa</taxon>
        <taxon>Ecdysozoa</taxon>
        <taxon>Arthropoda</taxon>
        <taxon>Chelicerata</taxon>
        <taxon>Arachnida</taxon>
        <taxon>Acari</taxon>
        <taxon>Parasitiformes</taxon>
        <taxon>Mesostigmata</taxon>
        <taxon>Gamasina</taxon>
        <taxon>Dermanyssoidea</taxon>
        <taxon>Varroidae</taxon>
        <taxon>Varroa</taxon>
    </lineage>
</organism>
<feature type="compositionally biased region" description="Polar residues" evidence="2">
    <location>
        <begin position="564"/>
        <end position="573"/>
    </location>
</feature>
<dbReference type="InterPro" id="IPR046426">
    <property type="entry name" value="DAXX_histone-bd_sf"/>
</dbReference>
<feature type="domain" description="Daxx histone-binding" evidence="3">
    <location>
        <begin position="289"/>
        <end position="375"/>
    </location>
</feature>
<feature type="compositionally biased region" description="Basic and acidic residues" evidence="2">
    <location>
        <begin position="499"/>
        <end position="512"/>
    </location>
</feature>
<feature type="coiled-coil region" evidence="1">
    <location>
        <begin position="170"/>
        <end position="238"/>
    </location>
</feature>
<dbReference type="RefSeq" id="XP_022663186.1">
    <property type="nucleotide sequence ID" value="XM_022807451.1"/>
</dbReference>
<reference evidence="4" key="1">
    <citation type="submission" date="2021-01" db="UniProtKB">
        <authorList>
            <consortium name="EnsemblMetazoa"/>
        </authorList>
    </citation>
    <scope>IDENTIFICATION</scope>
</reference>
<proteinExistence type="predicted"/>
<dbReference type="Proteomes" id="UP000594260">
    <property type="component" value="Unplaced"/>
</dbReference>
<evidence type="ECO:0000313" key="5">
    <source>
        <dbReference type="Proteomes" id="UP000594260"/>
    </source>
</evidence>
<dbReference type="OMA" id="DVEMECN"/>
<dbReference type="Pfam" id="PF20920">
    <property type="entry name" value="DAXX_hist_bd"/>
    <property type="match status" value="1"/>
</dbReference>
<dbReference type="InterPro" id="IPR046378">
    <property type="entry name" value="DAXX_histone-bd"/>
</dbReference>
<keyword evidence="1" id="KW-0175">Coiled coil</keyword>
<evidence type="ECO:0000259" key="3">
    <source>
        <dbReference type="Pfam" id="PF20920"/>
    </source>
</evidence>
<dbReference type="AlphaFoldDB" id="A0A7M7K8F6"/>
<evidence type="ECO:0000256" key="2">
    <source>
        <dbReference type="SAM" id="MobiDB-lite"/>
    </source>
</evidence>
<feature type="compositionally biased region" description="Basic and acidic residues" evidence="2">
    <location>
        <begin position="543"/>
        <end position="563"/>
    </location>
</feature>
<feature type="compositionally biased region" description="Basic and acidic residues" evidence="2">
    <location>
        <begin position="598"/>
        <end position="614"/>
    </location>
</feature>
<accession>A0A7M7K8F6</accession>
<feature type="region of interest" description="Disordered" evidence="2">
    <location>
        <begin position="378"/>
        <end position="733"/>
    </location>
</feature>
<evidence type="ECO:0000256" key="1">
    <source>
        <dbReference type="SAM" id="Coils"/>
    </source>
</evidence>
<feature type="compositionally biased region" description="Basic and acidic residues" evidence="2">
    <location>
        <begin position="575"/>
        <end position="585"/>
    </location>
</feature>